<evidence type="ECO:0000313" key="2">
    <source>
        <dbReference type="Proteomes" id="UP000676917"/>
    </source>
</evidence>
<dbReference type="AlphaFoldDB" id="A0A919XDM6"/>
<dbReference type="Proteomes" id="UP000676917">
    <property type="component" value="Unassembled WGS sequence"/>
</dbReference>
<accession>A0A919XDM6</accession>
<evidence type="ECO:0000313" key="1">
    <source>
        <dbReference type="EMBL" id="GIO28578.1"/>
    </source>
</evidence>
<sequence length="105" mass="12323">MLSTSLGPIKIYVNDIDIDFIAVRYILDEHCKDVNGRYFIQYEYKKEYKKQKIRCCLPSIKEEGDIEIGERQEAIFFYKDFTILTIGIEASLGTYEEYGYDYSGS</sequence>
<proteinExistence type="predicted"/>
<name>A0A919XDM6_9BACI</name>
<organism evidence="1 2">
    <name type="scientific">Ornithinibacillus bavariensis</name>
    <dbReference type="NCBI Taxonomy" id="545502"/>
    <lineage>
        <taxon>Bacteria</taxon>
        <taxon>Bacillati</taxon>
        <taxon>Bacillota</taxon>
        <taxon>Bacilli</taxon>
        <taxon>Bacillales</taxon>
        <taxon>Bacillaceae</taxon>
        <taxon>Ornithinibacillus</taxon>
    </lineage>
</organism>
<protein>
    <submittedName>
        <fullName evidence="1">Uncharacterized protein</fullName>
    </submittedName>
</protein>
<reference evidence="1" key="1">
    <citation type="submission" date="2021-03" db="EMBL/GenBank/DDBJ databases">
        <title>Antimicrobial resistance genes in bacteria isolated from Japanese honey, and their potential for conferring macrolide and lincosamide resistance in the American foulbrood pathogen Paenibacillus larvae.</title>
        <authorList>
            <person name="Okamoto M."/>
            <person name="Kumagai M."/>
            <person name="Kanamori H."/>
            <person name="Takamatsu D."/>
        </authorList>
    </citation>
    <scope>NUCLEOTIDE SEQUENCE</scope>
    <source>
        <strain evidence="1">J43TS3</strain>
    </source>
</reference>
<dbReference type="RefSeq" id="WP_212922033.1">
    <property type="nucleotide sequence ID" value="NZ_BORP01000007.1"/>
</dbReference>
<keyword evidence="2" id="KW-1185">Reference proteome</keyword>
<dbReference type="EMBL" id="BORP01000007">
    <property type="protein sequence ID" value="GIO28578.1"/>
    <property type="molecule type" value="Genomic_DNA"/>
</dbReference>
<gene>
    <name evidence="1" type="ORF">J43TS3_31890</name>
</gene>
<comment type="caution">
    <text evidence="1">The sequence shown here is derived from an EMBL/GenBank/DDBJ whole genome shotgun (WGS) entry which is preliminary data.</text>
</comment>